<name>A0A645FQD6_9ZZZZ</name>
<sequence>MSAGEQGDHQPLHHVLLADDDPTHLRQGHVDQSGRLLVVHLCPSRPAIRTILADRTSIIGHHSNDPSAPGRAPFGLDHAALGLGGVW</sequence>
<proteinExistence type="predicted"/>
<accession>A0A645FQD6</accession>
<protein>
    <submittedName>
        <fullName evidence="1">Uncharacterized protein</fullName>
    </submittedName>
</protein>
<dbReference type="AlphaFoldDB" id="A0A645FQD6"/>
<dbReference type="EMBL" id="VSSQ01062665">
    <property type="protein sequence ID" value="MPN15812.1"/>
    <property type="molecule type" value="Genomic_DNA"/>
</dbReference>
<organism evidence="1">
    <name type="scientific">bioreactor metagenome</name>
    <dbReference type="NCBI Taxonomy" id="1076179"/>
    <lineage>
        <taxon>unclassified sequences</taxon>
        <taxon>metagenomes</taxon>
        <taxon>ecological metagenomes</taxon>
    </lineage>
</organism>
<reference evidence="1" key="1">
    <citation type="submission" date="2019-08" db="EMBL/GenBank/DDBJ databases">
        <authorList>
            <person name="Kucharzyk K."/>
            <person name="Murdoch R.W."/>
            <person name="Higgins S."/>
            <person name="Loffler F."/>
        </authorList>
    </citation>
    <scope>NUCLEOTIDE SEQUENCE</scope>
</reference>
<evidence type="ECO:0000313" key="1">
    <source>
        <dbReference type="EMBL" id="MPN15812.1"/>
    </source>
</evidence>
<gene>
    <name evidence="1" type="ORF">SDC9_163148</name>
</gene>
<comment type="caution">
    <text evidence="1">The sequence shown here is derived from an EMBL/GenBank/DDBJ whole genome shotgun (WGS) entry which is preliminary data.</text>
</comment>